<keyword evidence="3 6" id="KW-0812">Transmembrane</keyword>
<dbReference type="InterPro" id="IPR017778">
    <property type="entry name" value="ABC_transptr_urea_perm_UrtC"/>
</dbReference>
<feature type="transmembrane region" description="Helical" evidence="6">
    <location>
        <begin position="72"/>
        <end position="91"/>
    </location>
</feature>
<dbReference type="STRING" id="863227.GCA_000373005_03540"/>
<keyword evidence="8" id="KW-1185">Reference proteome</keyword>
<evidence type="ECO:0000256" key="6">
    <source>
        <dbReference type="SAM" id="Phobius"/>
    </source>
</evidence>
<dbReference type="GO" id="GO:0005886">
    <property type="term" value="C:plasma membrane"/>
    <property type="evidence" value="ECO:0007669"/>
    <property type="project" value="UniProtKB-SubCell"/>
</dbReference>
<dbReference type="PANTHER" id="PTHR30482">
    <property type="entry name" value="HIGH-AFFINITY BRANCHED-CHAIN AMINO ACID TRANSPORT SYSTEM PERMEASE"/>
    <property type="match status" value="1"/>
</dbReference>
<keyword evidence="4 6" id="KW-1133">Transmembrane helix</keyword>
<keyword evidence="2" id="KW-1003">Cell membrane</keyword>
<dbReference type="Pfam" id="PF02653">
    <property type="entry name" value="BPD_transp_2"/>
    <property type="match status" value="1"/>
</dbReference>
<dbReference type="InterPro" id="IPR001851">
    <property type="entry name" value="ABC_transp_permease"/>
</dbReference>
<gene>
    <name evidence="7" type="primary">urtC</name>
    <name evidence="7" type="ORF">C0Z20_09515</name>
</gene>
<feature type="transmembrane region" description="Helical" evidence="6">
    <location>
        <begin position="285"/>
        <end position="307"/>
    </location>
</feature>
<dbReference type="EMBL" id="PNYC01000005">
    <property type="protein sequence ID" value="PMS36963.1"/>
    <property type="molecule type" value="Genomic_DNA"/>
</dbReference>
<dbReference type="AlphaFoldDB" id="A0A2N7X5D3"/>
<dbReference type="NCBIfam" id="TIGR03408">
    <property type="entry name" value="urea_trans_UrtC"/>
    <property type="match status" value="1"/>
</dbReference>
<reference evidence="7 8" key="1">
    <citation type="submission" date="2018-01" db="EMBL/GenBank/DDBJ databases">
        <title>Whole genome analyses suggest that Burkholderia sensu lato contains two further novel genera in the rhizoxinica-symbiotica group Mycetohabitans gen. nov., and Trinickia gen. nov.: implications for the evolution of diazotrophy and nodulation in the Burkholderiaceae.</title>
        <authorList>
            <person name="Estrada-de los Santos P."/>
            <person name="Palmer M."/>
            <person name="Chavez-Ramirez B."/>
            <person name="Beukes C."/>
            <person name="Steenkamp E.T."/>
            <person name="Hirsch A.M."/>
            <person name="Manyaka P."/>
            <person name="Maluk M."/>
            <person name="Lafos M."/>
            <person name="Crook M."/>
            <person name="Gross E."/>
            <person name="Simon M.F."/>
            <person name="Bueno dos Reis Junior F."/>
            <person name="Poole P.S."/>
            <person name="Venter S.N."/>
            <person name="James E.K."/>
        </authorList>
    </citation>
    <scope>NUCLEOTIDE SEQUENCE [LARGE SCALE GENOMIC DNA]</scope>
    <source>
        <strain evidence="7 8">JPY 581</strain>
    </source>
</reference>
<evidence type="ECO:0000256" key="4">
    <source>
        <dbReference type="ARBA" id="ARBA00022989"/>
    </source>
</evidence>
<comment type="subcellular location">
    <subcellularLocation>
        <location evidence="1">Cell membrane</location>
        <topology evidence="1">Multi-pass membrane protein</topology>
    </subcellularLocation>
</comment>
<dbReference type="RefSeq" id="WP_018442121.1">
    <property type="nucleotide sequence ID" value="NZ_KB890184.1"/>
</dbReference>
<keyword evidence="5 6" id="KW-0472">Membrane</keyword>
<feature type="transmembrane region" description="Helical" evidence="6">
    <location>
        <begin position="239"/>
        <end position="264"/>
    </location>
</feature>
<feature type="transmembrane region" description="Helical" evidence="6">
    <location>
        <begin position="44"/>
        <end position="66"/>
    </location>
</feature>
<feature type="transmembrane region" description="Helical" evidence="6">
    <location>
        <begin position="190"/>
        <end position="208"/>
    </location>
</feature>
<evidence type="ECO:0000256" key="2">
    <source>
        <dbReference type="ARBA" id="ARBA00022475"/>
    </source>
</evidence>
<dbReference type="Proteomes" id="UP000235777">
    <property type="component" value="Unassembled WGS sequence"/>
</dbReference>
<accession>A0A2N7X5D3</accession>
<dbReference type="OrthoDB" id="9034298at2"/>
<evidence type="ECO:0000256" key="5">
    <source>
        <dbReference type="ARBA" id="ARBA00023136"/>
    </source>
</evidence>
<comment type="caution">
    <text evidence="7">The sequence shown here is derived from an EMBL/GenBank/DDBJ whole genome shotgun (WGS) entry which is preliminary data.</text>
</comment>
<dbReference type="InterPro" id="IPR043428">
    <property type="entry name" value="LivM-like"/>
</dbReference>
<proteinExistence type="predicted"/>
<feature type="transmembrane region" description="Helical" evidence="6">
    <location>
        <begin position="160"/>
        <end position="183"/>
    </location>
</feature>
<feature type="transmembrane region" description="Helical" evidence="6">
    <location>
        <begin position="360"/>
        <end position="378"/>
    </location>
</feature>
<dbReference type="PANTHER" id="PTHR30482:SF4">
    <property type="entry name" value="SLR1201 PROTEIN"/>
    <property type="match status" value="1"/>
</dbReference>
<evidence type="ECO:0000256" key="3">
    <source>
        <dbReference type="ARBA" id="ARBA00022692"/>
    </source>
</evidence>
<evidence type="ECO:0000313" key="8">
    <source>
        <dbReference type="Proteomes" id="UP000235777"/>
    </source>
</evidence>
<evidence type="ECO:0000313" key="7">
    <source>
        <dbReference type="EMBL" id="PMS36963.1"/>
    </source>
</evidence>
<feature type="transmembrane region" description="Helical" evidence="6">
    <location>
        <begin position="327"/>
        <end position="348"/>
    </location>
</feature>
<feature type="transmembrane region" description="Helical" evidence="6">
    <location>
        <begin position="98"/>
        <end position="120"/>
    </location>
</feature>
<organism evidence="7 8">
    <name type="scientific">Trinickia symbiotica</name>
    <dbReference type="NCBI Taxonomy" id="863227"/>
    <lineage>
        <taxon>Bacteria</taxon>
        <taxon>Pseudomonadati</taxon>
        <taxon>Pseudomonadota</taxon>
        <taxon>Betaproteobacteria</taxon>
        <taxon>Burkholderiales</taxon>
        <taxon>Burkholderiaceae</taxon>
        <taxon>Trinickia</taxon>
    </lineage>
</organism>
<protein>
    <submittedName>
        <fullName evidence="7">Urea ABC transporter permease subunit UrtC</fullName>
    </submittedName>
</protein>
<name>A0A2N7X5D3_9BURK</name>
<dbReference type="CDD" id="cd06581">
    <property type="entry name" value="TM_PBP1_LivM_like"/>
    <property type="match status" value="1"/>
</dbReference>
<sequence>MTTTTSTSPLAGHTIAEASESGDATLSGFALGLPPRRSLLPRPAWAALVALIVAVGLGVPFAALVLPQSSEFHLSAYALTIGGKFMCYAIAALALDLVWGYCGILSLGHGLFFALGGYAIGMHLMRAIGHDGVYQSDLPDFMVFLNWHELPWYWHGTSHLWYALALVVLVPAVLAWTFGFFAFRSRVQGVYLSIITQALTYAAMLLFYRNETGFGGNNGFTDFKRIAGFPITHPGTRTVLFLLTFAVLVLAFLAARAIVVSKLGRVVTAMRDSETRLMFLGYSPLAYKLFIWTLSAVLCAIAGALYVPQVGIVNPNEMSPGNSIEMAIWVAVGGRGTLIGPIVGAFAVNGAKSFFTAYFAEYWLFFLGALFVVVPLVMPRGLVGLAERIFSRRTQR</sequence>
<evidence type="ECO:0000256" key="1">
    <source>
        <dbReference type="ARBA" id="ARBA00004651"/>
    </source>
</evidence>
<dbReference type="GO" id="GO:0015658">
    <property type="term" value="F:branched-chain amino acid transmembrane transporter activity"/>
    <property type="evidence" value="ECO:0007669"/>
    <property type="project" value="InterPro"/>
</dbReference>